<feature type="domain" description="SIS" evidence="5">
    <location>
        <begin position="136"/>
        <end position="273"/>
    </location>
</feature>
<dbReference type="InterPro" id="IPR001347">
    <property type="entry name" value="SIS_dom"/>
</dbReference>
<dbReference type="PROSITE" id="PS51071">
    <property type="entry name" value="HTH_RPIR"/>
    <property type="match status" value="1"/>
</dbReference>
<dbReference type="GO" id="GO:1901135">
    <property type="term" value="P:carbohydrate derivative metabolic process"/>
    <property type="evidence" value="ECO:0007669"/>
    <property type="project" value="InterPro"/>
</dbReference>
<dbReference type="Pfam" id="PF01418">
    <property type="entry name" value="HTH_6"/>
    <property type="match status" value="1"/>
</dbReference>
<dbReference type="Gene3D" id="3.40.50.10490">
    <property type="entry name" value="Glucose-6-phosphate isomerase like protein, domain 1"/>
    <property type="match status" value="1"/>
</dbReference>
<name>A0A6G4AN22_9ACTN</name>
<dbReference type="RefSeq" id="WP_164432798.1">
    <property type="nucleotide sequence ID" value="NZ_JAAIKT010000049.1"/>
</dbReference>
<dbReference type="Gene3D" id="1.10.10.10">
    <property type="entry name" value="Winged helix-like DNA-binding domain superfamily/Winged helix DNA-binding domain"/>
    <property type="match status" value="1"/>
</dbReference>
<evidence type="ECO:0000259" key="4">
    <source>
        <dbReference type="PROSITE" id="PS51071"/>
    </source>
</evidence>
<proteinExistence type="predicted"/>
<dbReference type="PANTHER" id="PTHR30514">
    <property type="entry name" value="GLUCOKINASE"/>
    <property type="match status" value="1"/>
</dbReference>
<keyword evidence="3" id="KW-0804">Transcription</keyword>
<dbReference type="SUPFAM" id="SSF53697">
    <property type="entry name" value="SIS domain"/>
    <property type="match status" value="1"/>
</dbReference>
<organism evidence="6 7">
    <name type="scientific">Streptomyces rhizosphaericus</name>
    <dbReference type="NCBI Taxonomy" id="114699"/>
    <lineage>
        <taxon>Bacteria</taxon>
        <taxon>Bacillati</taxon>
        <taxon>Actinomycetota</taxon>
        <taxon>Actinomycetes</taxon>
        <taxon>Kitasatosporales</taxon>
        <taxon>Streptomycetaceae</taxon>
        <taxon>Streptomyces</taxon>
        <taxon>Streptomyces violaceusniger group</taxon>
    </lineage>
</organism>
<dbReference type="InterPro" id="IPR046348">
    <property type="entry name" value="SIS_dom_sf"/>
</dbReference>
<accession>A0A6G4AN22</accession>
<sequence length="300" mass="32011">MSEPKSVTGTTRLAAAVRDMWGELSASERVVAQYLVSAPPENLLFASAQELGAASGTSNATVVRALQRLGYAGLPALKRELAAGFTSETAPEERLKQRIARVGHDLDEIKGRVFDEAAERLDQCRRLLETDVLKQAVQTLADAREVVAYGVGASELAARHLVLKLRRAGRRARFVGATGFTMADELLSLGRGDAVVILHPGRRLREFTVLTDRARAVGAGVVLVTDVPTGPLATHADVVISAPHTPTGITAESLAGIVVMDTLVLALASLDEARAVEASHQLTVLRGQLIDRPEPRPRKG</sequence>
<dbReference type="CDD" id="cd05013">
    <property type="entry name" value="SIS_RpiR"/>
    <property type="match status" value="1"/>
</dbReference>
<evidence type="ECO:0000259" key="5">
    <source>
        <dbReference type="PROSITE" id="PS51464"/>
    </source>
</evidence>
<dbReference type="AlphaFoldDB" id="A0A6G4AN22"/>
<dbReference type="GO" id="GO:0003677">
    <property type="term" value="F:DNA binding"/>
    <property type="evidence" value="ECO:0007669"/>
    <property type="project" value="UniProtKB-KW"/>
</dbReference>
<protein>
    <submittedName>
        <fullName evidence="6">MurR/RpiR family transcriptional regulator</fullName>
    </submittedName>
</protein>
<dbReference type="PROSITE" id="PS51464">
    <property type="entry name" value="SIS"/>
    <property type="match status" value="1"/>
</dbReference>
<dbReference type="Proteomes" id="UP000476310">
    <property type="component" value="Unassembled WGS sequence"/>
</dbReference>
<dbReference type="InterPro" id="IPR047640">
    <property type="entry name" value="RpiR-like"/>
</dbReference>
<keyword evidence="1" id="KW-0805">Transcription regulation</keyword>
<dbReference type="GO" id="GO:0003700">
    <property type="term" value="F:DNA-binding transcription factor activity"/>
    <property type="evidence" value="ECO:0007669"/>
    <property type="project" value="InterPro"/>
</dbReference>
<dbReference type="InterPro" id="IPR000281">
    <property type="entry name" value="HTH_RpiR"/>
</dbReference>
<dbReference type="EMBL" id="JAAIKT010000049">
    <property type="protein sequence ID" value="NEW74856.1"/>
    <property type="molecule type" value="Genomic_DNA"/>
</dbReference>
<keyword evidence="7" id="KW-1185">Reference proteome</keyword>
<dbReference type="Pfam" id="PF01380">
    <property type="entry name" value="SIS"/>
    <property type="match status" value="1"/>
</dbReference>
<dbReference type="InterPro" id="IPR009057">
    <property type="entry name" value="Homeodomain-like_sf"/>
</dbReference>
<reference evidence="6" key="1">
    <citation type="submission" date="2020-02" db="EMBL/GenBank/DDBJ databases">
        <title>A new Streptomyces sp. for controlling soil-borne diseases.</title>
        <authorList>
            <person name="Li X."/>
            <person name="Tian Y."/>
            <person name="Gao K."/>
        </authorList>
    </citation>
    <scope>NUCLEOTIDE SEQUENCE [LARGE SCALE GENOMIC DNA]</scope>
    <source>
        <strain evidence="6">0250</strain>
    </source>
</reference>
<comment type="caution">
    <text evidence="6">The sequence shown here is derived from an EMBL/GenBank/DDBJ whole genome shotgun (WGS) entry which is preliminary data.</text>
</comment>
<dbReference type="InterPro" id="IPR035472">
    <property type="entry name" value="RpiR-like_SIS"/>
</dbReference>
<gene>
    <name evidence="6" type="ORF">G4H13_31965</name>
</gene>
<evidence type="ECO:0000256" key="2">
    <source>
        <dbReference type="ARBA" id="ARBA00023125"/>
    </source>
</evidence>
<feature type="domain" description="HTH rpiR-type" evidence="4">
    <location>
        <begin position="11"/>
        <end position="88"/>
    </location>
</feature>
<keyword evidence="2" id="KW-0238">DNA-binding</keyword>
<dbReference type="PANTHER" id="PTHR30514:SF1">
    <property type="entry name" value="HTH-TYPE TRANSCRIPTIONAL REGULATOR HEXR-RELATED"/>
    <property type="match status" value="1"/>
</dbReference>
<evidence type="ECO:0000313" key="7">
    <source>
        <dbReference type="Proteomes" id="UP000476310"/>
    </source>
</evidence>
<evidence type="ECO:0000256" key="3">
    <source>
        <dbReference type="ARBA" id="ARBA00023163"/>
    </source>
</evidence>
<dbReference type="InterPro" id="IPR036388">
    <property type="entry name" value="WH-like_DNA-bd_sf"/>
</dbReference>
<dbReference type="SUPFAM" id="SSF46689">
    <property type="entry name" value="Homeodomain-like"/>
    <property type="match status" value="1"/>
</dbReference>
<evidence type="ECO:0000256" key="1">
    <source>
        <dbReference type="ARBA" id="ARBA00023015"/>
    </source>
</evidence>
<evidence type="ECO:0000313" key="6">
    <source>
        <dbReference type="EMBL" id="NEW74856.1"/>
    </source>
</evidence>
<dbReference type="GO" id="GO:0097367">
    <property type="term" value="F:carbohydrate derivative binding"/>
    <property type="evidence" value="ECO:0007669"/>
    <property type="project" value="InterPro"/>
</dbReference>